<name>A0A499V2U7_9ACTN</name>
<reference evidence="2 3" key="1">
    <citation type="journal article" date="2020" name="Int. J. Syst. Evol. Microbiol.">
        <title>Reclassification of Streptomyces castelarensis and Streptomyces sporoclivatus as later heterotypic synonyms of Streptomyces antimycoticus.</title>
        <authorList>
            <person name="Komaki H."/>
            <person name="Tamura T."/>
        </authorList>
    </citation>
    <scope>NUCLEOTIDE SEQUENCE [LARGE SCALE GENOMIC DNA]</scope>
    <source>
        <strain evidence="2 3">NBRC 100767</strain>
    </source>
</reference>
<evidence type="ECO:0000256" key="1">
    <source>
        <dbReference type="SAM" id="MobiDB-lite"/>
    </source>
</evidence>
<dbReference type="EMBL" id="AP019620">
    <property type="protein sequence ID" value="BBJ46708.1"/>
    <property type="molecule type" value="Genomic_DNA"/>
</dbReference>
<protein>
    <submittedName>
        <fullName evidence="2">Uncharacterized protein</fullName>
    </submittedName>
</protein>
<dbReference type="AlphaFoldDB" id="A0A499V2U7"/>
<evidence type="ECO:0000313" key="2">
    <source>
        <dbReference type="EMBL" id="BBJ46708.1"/>
    </source>
</evidence>
<organism evidence="2 3">
    <name type="scientific">Streptomyces antimycoticus</name>
    <dbReference type="NCBI Taxonomy" id="68175"/>
    <lineage>
        <taxon>Bacteria</taxon>
        <taxon>Bacillati</taxon>
        <taxon>Actinomycetota</taxon>
        <taxon>Actinomycetes</taxon>
        <taxon>Kitasatosporales</taxon>
        <taxon>Streptomycetaceae</taxon>
        <taxon>Streptomyces</taxon>
        <taxon>Streptomyces violaceusniger group</taxon>
    </lineage>
</organism>
<feature type="compositionally biased region" description="Gly residues" evidence="1">
    <location>
        <begin position="60"/>
        <end position="77"/>
    </location>
</feature>
<proteinExistence type="predicted"/>
<sequence length="77" mass="7327">MAAPRNGPKLLREALTGLETGGREETGALSEETSALSMRAHGGVVAPPGPARVATLDGAGPLGSGGPGPGRSAGAGP</sequence>
<gene>
    <name evidence="2" type="ORF">SSPO_094260</name>
</gene>
<accession>A0A499V2U7</accession>
<evidence type="ECO:0000313" key="3">
    <source>
        <dbReference type="Proteomes" id="UP000463951"/>
    </source>
</evidence>
<feature type="region of interest" description="Disordered" evidence="1">
    <location>
        <begin position="51"/>
        <end position="77"/>
    </location>
</feature>
<dbReference type="Proteomes" id="UP000463951">
    <property type="component" value="Chromosome"/>
</dbReference>